<keyword evidence="1" id="KW-0812">Transmembrane</keyword>
<feature type="transmembrane region" description="Helical" evidence="1">
    <location>
        <begin position="311"/>
        <end position="331"/>
    </location>
</feature>
<protein>
    <submittedName>
        <fullName evidence="2">Uncharacterized protein</fullName>
    </submittedName>
</protein>
<evidence type="ECO:0000256" key="1">
    <source>
        <dbReference type="SAM" id="Phobius"/>
    </source>
</evidence>
<keyword evidence="1" id="KW-1133">Transmembrane helix</keyword>
<dbReference type="EMBL" id="KZ293459">
    <property type="protein sequence ID" value="PBK63391.1"/>
    <property type="molecule type" value="Genomic_DNA"/>
</dbReference>
<evidence type="ECO:0000313" key="2">
    <source>
        <dbReference type="EMBL" id="PBK63391.1"/>
    </source>
</evidence>
<evidence type="ECO:0000313" key="3">
    <source>
        <dbReference type="Proteomes" id="UP000218334"/>
    </source>
</evidence>
<proteinExistence type="predicted"/>
<dbReference type="Proteomes" id="UP000218334">
    <property type="component" value="Unassembled WGS sequence"/>
</dbReference>
<keyword evidence="3" id="KW-1185">Reference proteome</keyword>
<keyword evidence="1" id="KW-0472">Membrane</keyword>
<organism evidence="2 3">
    <name type="scientific">Armillaria solidipes</name>
    <dbReference type="NCBI Taxonomy" id="1076256"/>
    <lineage>
        <taxon>Eukaryota</taxon>
        <taxon>Fungi</taxon>
        <taxon>Dikarya</taxon>
        <taxon>Basidiomycota</taxon>
        <taxon>Agaricomycotina</taxon>
        <taxon>Agaricomycetes</taxon>
        <taxon>Agaricomycetidae</taxon>
        <taxon>Agaricales</taxon>
        <taxon>Marasmiineae</taxon>
        <taxon>Physalacriaceae</taxon>
        <taxon>Armillaria</taxon>
    </lineage>
</organism>
<reference evidence="3" key="1">
    <citation type="journal article" date="2017" name="Nat. Ecol. Evol.">
        <title>Genome expansion and lineage-specific genetic innovations in the forest pathogenic fungi Armillaria.</title>
        <authorList>
            <person name="Sipos G."/>
            <person name="Prasanna A.N."/>
            <person name="Walter M.C."/>
            <person name="O'Connor E."/>
            <person name="Balint B."/>
            <person name="Krizsan K."/>
            <person name="Kiss B."/>
            <person name="Hess J."/>
            <person name="Varga T."/>
            <person name="Slot J."/>
            <person name="Riley R."/>
            <person name="Boka B."/>
            <person name="Rigling D."/>
            <person name="Barry K."/>
            <person name="Lee J."/>
            <person name="Mihaltcheva S."/>
            <person name="LaButti K."/>
            <person name="Lipzen A."/>
            <person name="Waldron R."/>
            <person name="Moloney N.M."/>
            <person name="Sperisen C."/>
            <person name="Kredics L."/>
            <person name="Vagvoelgyi C."/>
            <person name="Patrignani A."/>
            <person name="Fitzpatrick D."/>
            <person name="Nagy I."/>
            <person name="Doyle S."/>
            <person name="Anderson J.B."/>
            <person name="Grigoriev I.V."/>
            <person name="Gueldener U."/>
            <person name="Muensterkoetter M."/>
            <person name="Nagy L.G."/>
        </authorList>
    </citation>
    <scope>NUCLEOTIDE SEQUENCE [LARGE SCALE GENOMIC DNA]</scope>
    <source>
        <strain evidence="3">28-4</strain>
    </source>
</reference>
<gene>
    <name evidence="2" type="ORF">ARMSODRAFT_542103</name>
</gene>
<name>A0A2H3AXH1_9AGAR</name>
<accession>A0A2H3AXH1</accession>
<sequence length="333" mass="37738">MGSHILTDLGDLDVYSSGSVYTMATQYFPRDYLVVGKIPVVPTEQAVAWELDHTQGNQTPFSGSFTIHDLSAQTQTIMISSEGLHSSEHYERSRWMMHSLFAQVSRLSLSSSQNLRDIDRRMHSMEYIEVLYSWPVTFNLCIWSCYDPFQLLDTFMADSDYAFALSLTVCEPRLDPQSNTVSWPVIHWYCDLDLSNEISVEEAEALFGIKVSFGTDGDVYRVPKKPLSTIVELNTMCGFDPALEGADICEYFDLPRMEIFKDPVEVIPKYKFKRTTLPTPVDDHKDTTDVTPVTHIQAEKEPSTSHTQNQLIGILIALNVLLLSLVIHYSITV</sequence>
<dbReference type="AlphaFoldDB" id="A0A2H3AXH1"/>